<dbReference type="Proteomes" id="UP000492821">
    <property type="component" value="Unassembled WGS sequence"/>
</dbReference>
<dbReference type="WBParaSite" id="Pan_g6988.t1">
    <property type="protein sequence ID" value="Pan_g6988.t1"/>
    <property type="gene ID" value="Pan_g6988"/>
</dbReference>
<proteinExistence type="predicted"/>
<keyword evidence="1" id="KW-1185">Reference proteome</keyword>
<evidence type="ECO:0000313" key="2">
    <source>
        <dbReference type="WBParaSite" id="Pan_g6988.t1"/>
    </source>
</evidence>
<protein>
    <submittedName>
        <fullName evidence="2">Death domain-containing protein</fullName>
    </submittedName>
</protein>
<name>A0A7E5A0B3_PANRE</name>
<reference evidence="1" key="1">
    <citation type="journal article" date="2013" name="Genetics">
        <title>The draft genome and transcriptome of Panagrellus redivivus are shaped by the harsh demands of a free-living lifestyle.</title>
        <authorList>
            <person name="Srinivasan J."/>
            <person name="Dillman A.R."/>
            <person name="Macchietto M.G."/>
            <person name="Heikkinen L."/>
            <person name="Lakso M."/>
            <person name="Fracchia K.M."/>
            <person name="Antoshechkin I."/>
            <person name="Mortazavi A."/>
            <person name="Wong G."/>
            <person name="Sternberg P.W."/>
        </authorList>
    </citation>
    <scope>NUCLEOTIDE SEQUENCE [LARGE SCALE GENOMIC DNA]</scope>
    <source>
        <strain evidence="1">MT8872</strain>
    </source>
</reference>
<sequence>MNNEETDKPLFEQTVMETWRQRHSVDIFFERGRLHAALQRGYPRWQNVESVRTSVKTAIFEDNPVTDIIGIMNWLSNRVGACFIDQ</sequence>
<accession>A0A7E5A0B3</accession>
<evidence type="ECO:0000313" key="1">
    <source>
        <dbReference type="Proteomes" id="UP000492821"/>
    </source>
</evidence>
<reference evidence="2" key="2">
    <citation type="submission" date="2020-10" db="UniProtKB">
        <authorList>
            <consortium name="WormBaseParasite"/>
        </authorList>
    </citation>
    <scope>IDENTIFICATION</scope>
</reference>
<organism evidence="1 2">
    <name type="scientific">Panagrellus redivivus</name>
    <name type="common">Microworm</name>
    <dbReference type="NCBI Taxonomy" id="6233"/>
    <lineage>
        <taxon>Eukaryota</taxon>
        <taxon>Metazoa</taxon>
        <taxon>Ecdysozoa</taxon>
        <taxon>Nematoda</taxon>
        <taxon>Chromadorea</taxon>
        <taxon>Rhabditida</taxon>
        <taxon>Tylenchina</taxon>
        <taxon>Panagrolaimomorpha</taxon>
        <taxon>Panagrolaimoidea</taxon>
        <taxon>Panagrolaimidae</taxon>
        <taxon>Panagrellus</taxon>
    </lineage>
</organism>
<dbReference type="AlphaFoldDB" id="A0A7E5A0B3"/>